<evidence type="ECO:0000256" key="4">
    <source>
        <dbReference type="ARBA" id="ARBA00022723"/>
    </source>
</evidence>
<dbReference type="AlphaFoldDB" id="A0A929WUZ7"/>
<feature type="binding site" evidence="6">
    <location>
        <position position="96"/>
    </location>
    <ligand>
        <name>a divalent metal cation</name>
        <dbReference type="ChEBI" id="CHEBI:60240"/>
        <label>1</label>
    </ligand>
</feature>
<dbReference type="PANTHER" id="PTHR43330">
    <property type="entry name" value="METHIONINE AMINOPEPTIDASE"/>
    <property type="match status" value="1"/>
</dbReference>
<dbReference type="PANTHER" id="PTHR43330:SF27">
    <property type="entry name" value="METHIONINE AMINOPEPTIDASE"/>
    <property type="match status" value="1"/>
</dbReference>
<dbReference type="GO" id="GO:0004239">
    <property type="term" value="F:initiator methionyl aminopeptidase activity"/>
    <property type="evidence" value="ECO:0007669"/>
    <property type="project" value="UniProtKB-UniRule"/>
</dbReference>
<feature type="binding site" evidence="6">
    <location>
        <position position="237"/>
    </location>
    <ligand>
        <name>a divalent metal cation</name>
        <dbReference type="ChEBI" id="CHEBI:60240"/>
        <label>2</label>
        <note>catalytic</note>
    </ligand>
</feature>
<dbReference type="GO" id="GO:0046872">
    <property type="term" value="F:metal ion binding"/>
    <property type="evidence" value="ECO:0007669"/>
    <property type="project" value="UniProtKB-UniRule"/>
</dbReference>
<feature type="binding site" evidence="6">
    <location>
        <position position="111"/>
    </location>
    <ligand>
        <name>a divalent metal cation</name>
        <dbReference type="ChEBI" id="CHEBI:60240"/>
        <label>2</label>
        <note>catalytic</note>
    </ligand>
</feature>
<evidence type="ECO:0000256" key="3">
    <source>
        <dbReference type="ARBA" id="ARBA00022670"/>
    </source>
</evidence>
<comment type="cofactor">
    <cofactor evidence="6">
        <name>Co(2+)</name>
        <dbReference type="ChEBI" id="CHEBI:48828"/>
    </cofactor>
    <cofactor evidence="6">
        <name>Zn(2+)</name>
        <dbReference type="ChEBI" id="CHEBI:29105"/>
    </cofactor>
    <cofactor evidence="6">
        <name>Mn(2+)</name>
        <dbReference type="ChEBI" id="CHEBI:29035"/>
    </cofactor>
    <cofactor evidence="6">
        <name>Fe(2+)</name>
        <dbReference type="ChEBI" id="CHEBI:29033"/>
    </cofactor>
    <text evidence="6">Binds 2 divalent metal cations per subunit. Has a high-affinity and a low affinity metal-binding site. The true nature of the physiological cofactor is under debate. The enzyme is active with cobalt, zinc, manganese or divalent iron ions. Most likely, methionine aminopeptidases function as mononuclear Fe(2+)-metalloproteases under physiological conditions, and the catalytically relevant metal-binding site has been assigned to the histidine-containing high-affinity site.</text>
</comment>
<comment type="caution">
    <text evidence="8">The sequence shown here is derived from an EMBL/GenBank/DDBJ whole genome shotgun (WGS) entry which is preliminary data.</text>
</comment>
<comment type="subunit">
    <text evidence="6">Monomer.</text>
</comment>
<feature type="binding site" evidence="6">
    <location>
        <position position="211"/>
    </location>
    <ligand>
        <name>substrate</name>
    </ligand>
</feature>
<dbReference type="Gene3D" id="3.90.230.10">
    <property type="entry name" value="Creatinase/methionine aminopeptidase superfamily"/>
    <property type="match status" value="1"/>
</dbReference>
<dbReference type="GO" id="GO:0006508">
    <property type="term" value="P:proteolysis"/>
    <property type="evidence" value="ECO:0007669"/>
    <property type="project" value="UniProtKB-KW"/>
</dbReference>
<reference evidence="8" key="1">
    <citation type="submission" date="2020-04" db="EMBL/GenBank/DDBJ databases">
        <title>Deep metagenomics examines the oral microbiome during advanced dental caries in children, revealing novel taxa and co-occurrences with host molecules.</title>
        <authorList>
            <person name="Baker J.L."/>
            <person name="Morton J.T."/>
            <person name="Dinis M."/>
            <person name="Alvarez R."/>
            <person name="Tran N.C."/>
            <person name="Knight R."/>
            <person name="Edlund A."/>
        </authorList>
    </citation>
    <scope>NUCLEOTIDE SEQUENCE</scope>
    <source>
        <strain evidence="8">JCVI_30_bin.13</strain>
    </source>
</reference>
<dbReference type="EMBL" id="JABZGF010000002">
    <property type="protein sequence ID" value="MBF0965633.1"/>
    <property type="molecule type" value="Genomic_DNA"/>
</dbReference>
<evidence type="ECO:0000313" key="9">
    <source>
        <dbReference type="Proteomes" id="UP000759246"/>
    </source>
</evidence>
<organism evidence="8 9">
    <name type="scientific">Actinomyces bouchesdurhonensis</name>
    <dbReference type="NCBI Taxonomy" id="1852361"/>
    <lineage>
        <taxon>Bacteria</taxon>
        <taxon>Bacillati</taxon>
        <taxon>Actinomycetota</taxon>
        <taxon>Actinomycetes</taxon>
        <taxon>Actinomycetales</taxon>
        <taxon>Actinomycetaceae</taxon>
        <taxon>Actinomyces</taxon>
    </lineage>
</organism>
<evidence type="ECO:0000259" key="7">
    <source>
        <dbReference type="Pfam" id="PF00557"/>
    </source>
</evidence>
<dbReference type="Proteomes" id="UP000759246">
    <property type="component" value="Unassembled WGS sequence"/>
</dbReference>
<feature type="binding site" evidence="6">
    <location>
        <position position="204"/>
    </location>
    <ligand>
        <name>a divalent metal cation</name>
        <dbReference type="ChEBI" id="CHEBI:60240"/>
        <label>2</label>
        <note>catalytic</note>
    </ligand>
</feature>
<keyword evidence="2 6" id="KW-0031">Aminopeptidase</keyword>
<comment type="catalytic activity">
    <reaction evidence="6">
        <text>Release of N-terminal amino acids, preferentially methionine, from peptides and arylamides.</text>
        <dbReference type="EC" id="3.4.11.18"/>
    </reaction>
</comment>
<evidence type="ECO:0000313" key="8">
    <source>
        <dbReference type="EMBL" id="MBF0965633.1"/>
    </source>
</evidence>
<dbReference type="InterPro" id="IPR000994">
    <property type="entry name" value="Pept_M24"/>
</dbReference>
<dbReference type="GO" id="GO:0005829">
    <property type="term" value="C:cytosol"/>
    <property type="evidence" value="ECO:0007669"/>
    <property type="project" value="TreeGrafter"/>
</dbReference>
<evidence type="ECO:0000256" key="6">
    <source>
        <dbReference type="HAMAP-Rule" id="MF_01974"/>
    </source>
</evidence>
<evidence type="ECO:0000256" key="1">
    <source>
        <dbReference type="ARBA" id="ARBA00002521"/>
    </source>
</evidence>
<comment type="similarity">
    <text evidence="6">Belongs to the peptidase M24A family. Methionine aminopeptidase type 1 subfamily.</text>
</comment>
<dbReference type="HAMAP" id="MF_01974">
    <property type="entry name" value="MetAP_1"/>
    <property type="match status" value="1"/>
</dbReference>
<accession>A0A929WUZ7</accession>
<sequence>MPHIELKTVEQLRWMREAGLVVASIHEALRGAVRPGITTRELDEVSAQAIADGGATSNFLGYYGYPATVCISVNDVIVHGIPGDYELAPGDLVSFDCGAYLERGGKQWHGDAAFSVIVGESFIEDADFAVGTRASGAIVGVDEKTLRERRELDAVTRESLWAALAGLATGKRISAVGKAVETVVAENALVNGWEAGIVEEFVGHGIGTRMHMPPDVLNYNVRGIQARLKPGMVLAVEPMLTRGDIASSTDDDEWTVRTVDGRDAAHWEHSIAIMADGVSVLTARDGGVAGLAPYGVTPISLD</sequence>
<dbReference type="InterPro" id="IPR002467">
    <property type="entry name" value="Pept_M24A_MAP1"/>
</dbReference>
<protein>
    <recommendedName>
        <fullName evidence="6">Methionine aminopeptidase</fullName>
        <shortName evidence="6">MAP</shortName>
        <shortName evidence="6">MetAP</shortName>
        <ecNumber evidence="6">3.4.11.18</ecNumber>
    </recommendedName>
    <alternativeName>
        <fullName evidence="6">Peptidase M</fullName>
    </alternativeName>
</protein>
<dbReference type="SUPFAM" id="SSF55920">
    <property type="entry name" value="Creatinase/aminopeptidase"/>
    <property type="match status" value="1"/>
</dbReference>
<evidence type="ECO:0000256" key="2">
    <source>
        <dbReference type="ARBA" id="ARBA00022438"/>
    </source>
</evidence>
<dbReference type="CDD" id="cd01086">
    <property type="entry name" value="MetAP1"/>
    <property type="match status" value="1"/>
</dbReference>
<feature type="domain" description="Peptidase M24" evidence="7">
    <location>
        <begin position="14"/>
        <end position="273"/>
    </location>
</feature>
<dbReference type="Pfam" id="PF00557">
    <property type="entry name" value="Peptidase_M24"/>
    <property type="match status" value="1"/>
</dbReference>
<proteinExistence type="inferred from homology"/>
<name>A0A929WUZ7_9ACTO</name>
<keyword evidence="4 6" id="KW-0479">Metal-binding</keyword>
<evidence type="ECO:0000256" key="5">
    <source>
        <dbReference type="ARBA" id="ARBA00022801"/>
    </source>
</evidence>
<keyword evidence="3 6" id="KW-0645">Protease</keyword>
<dbReference type="EC" id="3.4.11.18" evidence="6"/>
<feature type="binding site" evidence="6">
    <location>
        <position position="79"/>
    </location>
    <ligand>
        <name>substrate</name>
    </ligand>
</feature>
<dbReference type="PROSITE" id="PS00680">
    <property type="entry name" value="MAP_1"/>
    <property type="match status" value="1"/>
</dbReference>
<comment type="function">
    <text evidence="1 6">Removes the N-terminal methionine from nascent proteins. The N-terminal methionine is often cleaved when the second residue in the primary sequence is small and uncharged (Met-Ala-, Cys, Gly, Pro, Ser, Thr, or Val). Requires deformylation of the N(alpha)-formylated initiator methionine before it can be hydrolyzed.</text>
</comment>
<feature type="binding site" evidence="6">
    <location>
        <position position="268"/>
    </location>
    <ligand>
        <name>a divalent metal cation</name>
        <dbReference type="ChEBI" id="CHEBI:60240"/>
        <label>2</label>
        <note>catalytic</note>
    </ligand>
</feature>
<feature type="binding site" evidence="6">
    <location>
        <position position="111"/>
    </location>
    <ligand>
        <name>a divalent metal cation</name>
        <dbReference type="ChEBI" id="CHEBI:60240"/>
        <label>1</label>
    </ligand>
</feature>
<keyword evidence="5 6" id="KW-0378">Hydrolase</keyword>
<feature type="binding site" evidence="6">
    <location>
        <position position="268"/>
    </location>
    <ligand>
        <name>a divalent metal cation</name>
        <dbReference type="ChEBI" id="CHEBI:60240"/>
        <label>1</label>
    </ligand>
</feature>
<gene>
    <name evidence="6" type="primary">map</name>
    <name evidence="8" type="ORF">HXK09_00380</name>
</gene>
<dbReference type="GO" id="GO:0070006">
    <property type="term" value="F:metalloaminopeptidase activity"/>
    <property type="evidence" value="ECO:0007669"/>
    <property type="project" value="UniProtKB-UniRule"/>
</dbReference>
<dbReference type="InterPro" id="IPR036005">
    <property type="entry name" value="Creatinase/aminopeptidase-like"/>
</dbReference>